<keyword evidence="3 6" id="KW-1133">Transmembrane helix</keyword>
<evidence type="ECO:0008006" key="9">
    <source>
        <dbReference type="Google" id="ProtNLM"/>
    </source>
</evidence>
<dbReference type="InterPro" id="IPR029723">
    <property type="entry name" value="GPR137"/>
</dbReference>
<comment type="subcellular location">
    <subcellularLocation>
        <location evidence="1">Lysosome membrane</location>
        <topology evidence="1">Multi-pass membrane protein</topology>
    </subcellularLocation>
</comment>
<evidence type="ECO:0000256" key="3">
    <source>
        <dbReference type="ARBA" id="ARBA00022989"/>
    </source>
</evidence>
<reference evidence="7 8" key="1">
    <citation type="submission" date="2021-06" db="EMBL/GenBank/DDBJ databases">
        <authorList>
            <person name="Palmer J.M."/>
        </authorList>
    </citation>
    <scope>NUCLEOTIDE SEQUENCE [LARGE SCALE GENOMIC DNA]</scope>
    <source>
        <strain evidence="7 8">GA_2019</strain>
        <tissue evidence="7">Muscle</tissue>
    </source>
</reference>
<dbReference type="EMBL" id="JAHRIO010031101">
    <property type="protein sequence ID" value="MEQ2168508.1"/>
    <property type="molecule type" value="Genomic_DNA"/>
</dbReference>
<accession>A0ABV0ND37</accession>
<evidence type="ECO:0000256" key="1">
    <source>
        <dbReference type="ARBA" id="ARBA00004155"/>
    </source>
</evidence>
<keyword evidence="5" id="KW-0458">Lysosome</keyword>
<evidence type="ECO:0000256" key="2">
    <source>
        <dbReference type="ARBA" id="ARBA00022692"/>
    </source>
</evidence>
<proteinExistence type="predicted"/>
<dbReference type="PANTHER" id="PTHR15146:SF0">
    <property type="entry name" value="INTEGRAL MEMBRANE PROTEIN GPR137B"/>
    <property type="match status" value="1"/>
</dbReference>
<evidence type="ECO:0000313" key="8">
    <source>
        <dbReference type="Proteomes" id="UP001476798"/>
    </source>
</evidence>
<dbReference type="Proteomes" id="UP001476798">
    <property type="component" value="Unassembled WGS sequence"/>
</dbReference>
<keyword evidence="4 6" id="KW-0472">Membrane</keyword>
<name>A0ABV0ND37_9TELE</name>
<feature type="transmembrane region" description="Helical" evidence="6">
    <location>
        <begin position="20"/>
        <end position="42"/>
    </location>
</feature>
<organism evidence="7 8">
    <name type="scientific">Goodea atripinnis</name>
    <dbReference type="NCBI Taxonomy" id="208336"/>
    <lineage>
        <taxon>Eukaryota</taxon>
        <taxon>Metazoa</taxon>
        <taxon>Chordata</taxon>
        <taxon>Craniata</taxon>
        <taxon>Vertebrata</taxon>
        <taxon>Euteleostomi</taxon>
        <taxon>Actinopterygii</taxon>
        <taxon>Neopterygii</taxon>
        <taxon>Teleostei</taxon>
        <taxon>Neoteleostei</taxon>
        <taxon>Acanthomorphata</taxon>
        <taxon>Ovalentaria</taxon>
        <taxon>Atherinomorphae</taxon>
        <taxon>Cyprinodontiformes</taxon>
        <taxon>Goodeidae</taxon>
        <taxon>Goodea</taxon>
    </lineage>
</organism>
<feature type="transmembrane region" description="Helical" evidence="6">
    <location>
        <begin position="98"/>
        <end position="122"/>
    </location>
</feature>
<evidence type="ECO:0000313" key="7">
    <source>
        <dbReference type="EMBL" id="MEQ2168508.1"/>
    </source>
</evidence>
<protein>
    <recommendedName>
        <fullName evidence="9">Integral membrane protein GPR137B</fullName>
    </recommendedName>
</protein>
<sequence length="195" mass="21904">VVFKAKSKYAPELQRYRLPLYLLFLFISLVFLVVNLACALLVRMSSAEAHTIVLVRVAINDTLFVLCAVSLSLCLYKIAKMSLANIYLESKGTSVCQVTVIGAIVILLYASRACYNLVVLGLSNKSINSFDYDWYNVSDQGIKYLMKCKPVEDISSSGLPGHVFSSRAYFFDNPRRYDSDDDLAWSVMPQNIQAR</sequence>
<feature type="non-terminal residue" evidence="7">
    <location>
        <position position="1"/>
    </location>
</feature>
<feature type="transmembrane region" description="Helical" evidence="6">
    <location>
        <begin position="54"/>
        <end position="78"/>
    </location>
</feature>
<keyword evidence="2 6" id="KW-0812">Transmembrane</keyword>
<dbReference type="PANTHER" id="PTHR15146">
    <property type="entry name" value="INTEGRAL MEMBRANE PROTEIN GPR137"/>
    <property type="match status" value="1"/>
</dbReference>
<gene>
    <name evidence="7" type="ORF">GOODEAATRI_015221</name>
</gene>
<comment type="caution">
    <text evidence="7">The sequence shown here is derived from an EMBL/GenBank/DDBJ whole genome shotgun (WGS) entry which is preliminary data.</text>
</comment>
<evidence type="ECO:0000256" key="6">
    <source>
        <dbReference type="SAM" id="Phobius"/>
    </source>
</evidence>
<evidence type="ECO:0000256" key="5">
    <source>
        <dbReference type="ARBA" id="ARBA00023228"/>
    </source>
</evidence>
<keyword evidence="8" id="KW-1185">Reference proteome</keyword>
<evidence type="ECO:0000256" key="4">
    <source>
        <dbReference type="ARBA" id="ARBA00023136"/>
    </source>
</evidence>